<protein>
    <recommendedName>
        <fullName evidence="3">Alpha-tubulin suppressor</fullName>
    </recommendedName>
</protein>
<dbReference type="PANTHER" id="PTHR45982">
    <property type="entry name" value="REGULATOR OF CHROMOSOME CONDENSATION"/>
    <property type="match status" value="1"/>
</dbReference>
<dbReference type="InterPro" id="IPR009091">
    <property type="entry name" value="RCC1/BLIP-II"/>
</dbReference>
<dbReference type="InterPro" id="IPR000408">
    <property type="entry name" value="Reg_chr_condens"/>
</dbReference>
<organism evidence="1 2">
    <name type="scientific">Leucobacter coleopterorum</name>
    <dbReference type="NCBI Taxonomy" id="2714933"/>
    <lineage>
        <taxon>Bacteria</taxon>
        <taxon>Bacillati</taxon>
        <taxon>Actinomycetota</taxon>
        <taxon>Actinomycetes</taxon>
        <taxon>Micrococcales</taxon>
        <taxon>Microbacteriaceae</taxon>
        <taxon>Leucobacter</taxon>
    </lineage>
</organism>
<name>A0ABX6JXK7_9MICO</name>
<dbReference type="InterPro" id="IPR051553">
    <property type="entry name" value="Ran_GTPase-activating"/>
</dbReference>
<dbReference type="SUPFAM" id="SSF50985">
    <property type="entry name" value="RCC1/BLIP-II"/>
    <property type="match status" value="2"/>
</dbReference>
<dbReference type="PANTHER" id="PTHR45982:SF1">
    <property type="entry name" value="REGULATOR OF CHROMOSOME CONDENSATION"/>
    <property type="match status" value="1"/>
</dbReference>
<evidence type="ECO:0008006" key="3">
    <source>
        <dbReference type="Google" id="ProtNLM"/>
    </source>
</evidence>
<dbReference type="Proteomes" id="UP000503441">
    <property type="component" value="Chromosome"/>
</dbReference>
<dbReference type="Pfam" id="PF00415">
    <property type="entry name" value="RCC1"/>
    <property type="match status" value="3"/>
</dbReference>
<gene>
    <name evidence="1" type="ORF">G7066_11550</name>
</gene>
<dbReference type="PRINTS" id="PR00633">
    <property type="entry name" value="RCCNDNSATION"/>
</dbReference>
<dbReference type="RefSeq" id="WP_166331227.1">
    <property type="nucleotide sequence ID" value="NZ_CP049933.1"/>
</dbReference>
<accession>A0ABX6JXK7</accession>
<proteinExistence type="predicted"/>
<keyword evidence="2" id="KW-1185">Reference proteome</keyword>
<dbReference type="PROSITE" id="PS50012">
    <property type="entry name" value="RCC1_3"/>
    <property type="match status" value="4"/>
</dbReference>
<dbReference type="EMBL" id="CP049933">
    <property type="protein sequence ID" value="QIM19044.1"/>
    <property type="molecule type" value="Genomic_DNA"/>
</dbReference>
<evidence type="ECO:0000313" key="2">
    <source>
        <dbReference type="Proteomes" id="UP000503441"/>
    </source>
</evidence>
<reference evidence="1 2" key="1">
    <citation type="submission" date="2020-03" db="EMBL/GenBank/DDBJ databases">
        <title>Leucobacter sp. nov., isolated from beetles.</title>
        <authorList>
            <person name="Hyun D.-W."/>
            <person name="Bae J.-W."/>
        </authorList>
    </citation>
    <scope>NUCLEOTIDE SEQUENCE [LARGE SCALE GENOMIC DNA]</scope>
    <source>
        <strain evidence="1 2">HDW9A</strain>
    </source>
</reference>
<sequence>MPKAHLKGTQSVASLTVSKRRIVGALFAVLLALLTTITTDRASALFSDTGAVQTTFASTAAVELRFVGVAAGEGYSLGWTADGNLYAWGSNAQGQLGLGDRTARLQPTLIPFPPGTQIVEASAGIDMTIALTSTGVVYTWGNRDVTAGTDRPEIVPSLSALGVTGVSAGGYFFLAWTSSGQLYSWGNNGSGRLGRAGTGNDNTPARVTAQSLNSRVVVGADAGRAMGAAWVSGTTGTTRVSFWGDLFGSTTGQSGLGLPEGQSVQGLNVGSRYAFVWTSNGELYGGNTNSLSRVAGTTSSFIVGAEVSVPSAGALSYFAWDQNGALLAWGLNSSGQLGLGDVADRASPTSVSLPPGASVSSLNVGSNHSLFAGSNGAFSSAGSNAQGALGDNTTVPRNTFSVPVIILRWP</sequence>
<dbReference type="Gene3D" id="2.130.10.30">
    <property type="entry name" value="Regulator of chromosome condensation 1/beta-lactamase-inhibitor protein II"/>
    <property type="match status" value="2"/>
</dbReference>
<evidence type="ECO:0000313" key="1">
    <source>
        <dbReference type="EMBL" id="QIM19044.1"/>
    </source>
</evidence>